<dbReference type="AlphaFoldDB" id="A0A815ZPJ4"/>
<dbReference type="EMBL" id="CAJOBC010099112">
    <property type="protein sequence ID" value="CAF4458607.1"/>
    <property type="molecule type" value="Genomic_DNA"/>
</dbReference>
<feature type="chain" id="PRO_5036229467" evidence="1">
    <location>
        <begin position="23"/>
        <end position="161"/>
    </location>
</feature>
<dbReference type="Proteomes" id="UP000663829">
    <property type="component" value="Unassembled WGS sequence"/>
</dbReference>
<name>A0A815ZPJ4_9BILA</name>
<evidence type="ECO:0000256" key="1">
    <source>
        <dbReference type="SAM" id="SignalP"/>
    </source>
</evidence>
<dbReference type="OrthoDB" id="413122at2759"/>
<organism evidence="2 4">
    <name type="scientific">Didymodactylos carnosus</name>
    <dbReference type="NCBI Taxonomy" id="1234261"/>
    <lineage>
        <taxon>Eukaryota</taxon>
        <taxon>Metazoa</taxon>
        <taxon>Spiralia</taxon>
        <taxon>Gnathifera</taxon>
        <taxon>Rotifera</taxon>
        <taxon>Eurotatoria</taxon>
        <taxon>Bdelloidea</taxon>
        <taxon>Philodinida</taxon>
        <taxon>Philodinidae</taxon>
        <taxon>Didymodactylos</taxon>
    </lineage>
</organism>
<protein>
    <submittedName>
        <fullName evidence="2">Uncharacterized protein</fullName>
    </submittedName>
</protein>
<accession>A0A815ZPJ4</accession>
<dbReference type="EMBL" id="CAJNOQ010033017">
    <property type="protein sequence ID" value="CAF1587952.1"/>
    <property type="molecule type" value="Genomic_DNA"/>
</dbReference>
<proteinExistence type="predicted"/>
<keyword evidence="1" id="KW-0732">Signal</keyword>
<feature type="signal peptide" evidence="1">
    <location>
        <begin position="1"/>
        <end position="22"/>
    </location>
</feature>
<evidence type="ECO:0000313" key="2">
    <source>
        <dbReference type="EMBL" id="CAF1587952.1"/>
    </source>
</evidence>
<keyword evidence="4" id="KW-1185">Reference proteome</keyword>
<comment type="caution">
    <text evidence="2">The sequence shown here is derived from an EMBL/GenBank/DDBJ whole genome shotgun (WGS) entry which is preliminary data.</text>
</comment>
<reference evidence="2" key="1">
    <citation type="submission" date="2021-02" db="EMBL/GenBank/DDBJ databases">
        <authorList>
            <person name="Nowell W R."/>
        </authorList>
    </citation>
    <scope>NUCLEOTIDE SEQUENCE</scope>
</reference>
<sequence length="161" mass="18806">MHLFAFILLSVTLDQAMQLVNAVIQIFGDPYNTDSQALLQHFLNIGLDDSTTKIIYEDEDDGQQQQQEQDPLEVDETKISSEAIIHQSPFNIEARKQIPDVVNLLDSSTKYNTITNPLFSRSVIRTTYRWFAYLPLWSSLMLDFEERHVYYYFTLQLEMSE</sequence>
<evidence type="ECO:0000313" key="4">
    <source>
        <dbReference type="Proteomes" id="UP000663829"/>
    </source>
</evidence>
<gene>
    <name evidence="2" type="ORF">GPM918_LOCUS41554</name>
    <name evidence="3" type="ORF">SRO942_LOCUS42623</name>
</gene>
<evidence type="ECO:0000313" key="3">
    <source>
        <dbReference type="EMBL" id="CAF4458607.1"/>
    </source>
</evidence>
<dbReference type="Proteomes" id="UP000681722">
    <property type="component" value="Unassembled WGS sequence"/>
</dbReference>